<evidence type="ECO:0000256" key="2">
    <source>
        <dbReference type="ARBA" id="ARBA00019841"/>
    </source>
</evidence>
<feature type="domain" description="DHHA1" evidence="7">
    <location>
        <begin position="348"/>
        <end position="422"/>
    </location>
</feature>
<dbReference type="GO" id="GO:0006281">
    <property type="term" value="P:DNA repair"/>
    <property type="evidence" value="ECO:0007669"/>
    <property type="project" value="InterPro"/>
</dbReference>
<sequence>MNTKDEFAHYPQLAQTLLRNRGITTKDDADRFLNPSYERDVNDPFLMQGMERAVLRILKAMETQEKIVIFGDYDCDGIPGSVILHDFFKKIGYDNVHVYIPHRHNEGYGMNIPAIETLAEQGSQLLITVDCGITEVQEVARAHELGMEVIITDHHLPGETLPSAYVIVNPKQQGDTYPDVMLCGAGVAWKLVCALLVHGREKWSVSEGYEKWLLDMAGLATIADMVPLQNENRALAYFGLKVLRLSRRIGLKKILEKTGTIQTSLTEDDIGFTIGPRINAASRMGIPMDAFRLLATTDEKEAEGLAEHLVHLNETRKGLVASMVKEARKHLEARIVDGALREVIVIGNPSWMPGLAGLVAGTLAEAYARPVFVWGRAEDGVIKGSCRSDGACDVVELMTNVRVGMFLDIGGHARAGGFSLEHDGVHHLENELVRVYQSKIEIKKIETQMIDATLTLSDVTMTTWSIIERFAPFGVGNPKPTFLFETVRIAEVKKFGKERTHLELRFENSRVKAISFFAEEKYLKISSGDTINLVAVMELNTFRGARELRLRIVNVVN</sequence>
<dbReference type="GO" id="GO:0006310">
    <property type="term" value="P:DNA recombination"/>
    <property type="evidence" value="ECO:0007669"/>
    <property type="project" value="InterPro"/>
</dbReference>
<dbReference type="Proteomes" id="UP000034595">
    <property type="component" value="Unassembled WGS sequence"/>
</dbReference>
<reference evidence="9 10" key="1">
    <citation type="journal article" date="2015" name="Nature">
        <title>rRNA introns, odd ribosomes, and small enigmatic genomes across a large radiation of phyla.</title>
        <authorList>
            <person name="Brown C.T."/>
            <person name="Hug L.A."/>
            <person name="Thomas B.C."/>
            <person name="Sharon I."/>
            <person name="Castelle C.J."/>
            <person name="Singh A."/>
            <person name="Wilkins M.J."/>
            <person name="Williams K.H."/>
            <person name="Banfield J.F."/>
        </authorList>
    </citation>
    <scope>NUCLEOTIDE SEQUENCE [LARGE SCALE GENOMIC DNA]</scope>
</reference>
<dbReference type="Pfam" id="PF02272">
    <property type="entry name" value="DHHA1"/>
    <property type="match status" value="1"/>
</dbReference>
<organism evidence="9 10">
    <name type="scientific">Candidatus Azambacteria bacterium GW2011_GWA1_44_9</name>
    <dbReference type="NCBI Taxonomy" id="1618610"/>
    <lineage>
        <taxon>Bacteria</taxon>
        <taxon>Candidatus Azamiibacteriota</taxon>
    </lineage>
</organism>
<dbReference type="AlphaFoldDB" id="A0A0G1KEG2"/>
<dbReference type="InterPro" id="IPR001667">
    <property type="entry name" value="DDH_dom"/>
</dbReference>
<keyword evidence="5 9" id="KW-0269">Exonuclease</keyword>
<dbReference type="PANTHER" id="PTHR30255:SF2">
    <property type="entry name" value="SINGLE-STRANDED-DNA-SPECIFIC EXONUCLEASE RECJ"/>
    <property type="match status" value="1"/>
</dbReference>
<dbReference type="InterPro" id="IPR004610">
    <property type="entry name" value="RecJ"/>
</dbReference>
<feature type="domain" description="RecJ OB" evidence="8">
    <location>
        <begin position="450"/>
        <end position="552"/>
    </location>
</feature>
<dbReference type="Pfam" id="PF01368">
    <property type="entry name" value="DHH"/>
    <property type="match status" value="1"/>
</dbReference>
<accession>A0A0G1KEG2</accession>
<evidence type="ECO:0000256" key="3">
    <source>
        <dbReference type="ARBA" id="ARBA00022722"/>
    </source>
</evidence>
<evidence type="ECO:0000256" key="1">
    <source>
        <dbReference type="ARBA" id="ARBA00005915"/>
    </source>
</evidence>
<comment type="similarity">
    <text evidence="1">Belongs to the RecJ family.</text>
</comment>
<evidence type="ECO:0000256" key="4">
    <source>
        <dbReference type="ARBA" id="ARBA00022801"/>
    </source>
</evidence>
<proteinExistence type="inferred from homology"/>
<dbReference type="SUPFAM" id="SSF64182">
    <property type="entry name" value="DHH phosphoesterases"/>
    <property type="match status" value="1"/>
</dbReference>
<dbReference type="GO" id="GO:0008409">
    <property type="term" value="F:5'-3' exonuclease activity"/>
    <property type="evidence" value="ECO:0007669"/>
    <property type="project" value="InterPro"/>
</dbReference>
<dbReference type="InterPro" id="IPR038763">
    <property type="entry name" value="DHH_sf"/>
</dbReference>
<dbReference type="InterPro" id="IPR051673">
    <property type="entry name" value="SSDNA_exonuclease_RecJ"/>
</dbReference>
<evidence type="ECO:0000259" key="8">
    <source>
        <dbReference type="Pfam" id="PF17768"/>
    </source>
</evidence>
<dbReference type="Pfam" id="PF17768">
    <property type="entry name" value="RecJ_OB"/>
    <property type="match status" value="1"/>
</dbReference>
<dbReference type="PANTHER" id="PTHR30255">
    <property type="entry name" value="SINGLE-STRANDED-DNA-SPECIFIC EXONUCLEASE RECJ"/>
    <property type="match status" value="1"/>
</dbReference>
<comment type="caution">
    <text evidence="9">The sequence shown here is derived from an EMBL/GenBank/DDBJ whole genome shotgun (WGS) entry which is preliminary data.</text>
</comment>
<keyword evidence="3" id="KW-0540">Nuclease</keyword>
<evidence type="ECO:0000313" key="10">
    <source>
        <dbReference type="Proteomes" id="UP000034595"/>
    </source>
</evidence>
<dbReference type="NCBIfam" id="TIGR00644">
    <property type="entry name" value="recJ"/>
    <property type="match status" value="1"/>
</dbReference>
<dbReference type="EMBL" id="LCJQ01000004">
    <property type="protein sequence ID" value="KKT81983.1"/>
    <property type="molecule type" value="Genomic_DNA"/>
</dbReference>
<dbReference type="InterPro" id="IPR003156">
    <property type="entry name" value="DHHA1_dom"/>
</dbReference>
<name>A0A0G1KEG2_9BACT</name>
<dbReference type="InterPro" id="IPR041122">
    <property type="entry name" value="RecJ_OB"/>
</dbReference>
<evidence type="ECO:0000256" key="5">
    <source>
        <dbReference type="ARBA" id="ARBA00022839"/>
    </source>
</evidence>
<dbReference type="PATRIC" id="fig|1618610.3.peg.194"/>
<protein>
    <recommendedName>
        <fullName evidence="2">Single-stranded-DNA-specific exonuclease RecJ</fullName>
    </recommendedName>
</protein>
<dbReference type="GO" id="GO:0003676">
    <property type="term" value="F:nucleic acid binding"/>
    <property type="evidence" value="ECO:0007669"/>
    <property type="project" value="InterPro"/>
</dbReference>
<gene>
    <name evidence="9" type="ORF">UW78_C0004G0031</name>
</gene>
<dbReference type="Gene3D" id="2.40.50.460">
    <property type="match status" value="1"/>
</dbReference>
<evidence type="ECO:0000259" key="7">
    <source>
        <dbReference type="Pfam" id="PF02272"/>
    </source>
</evidence>
<evidence type="ECO:0000259" key="6">
    <source>
        <dbReference type="Pfam" id="PF01368"/>
    </source>
</evidence>
<evidence type="ECO:0000313" key="9">
    <source>
        <dbReference type="EMBL" id="KKT81983.1"/>
    </source>
</evidence>
<dbReference type="Gene3D" id="3.90.1640.30">
    <property type="match status" value="1"/>
</dbReference>
<feature type="domain" description="DDH" evidence="6">
    <location>
        <begin position="66"/>
        <end position="198"/>
    </location>
</feature>
<keyword evidence="4" id="KW-0378">Hydrolase</keyword>